<name>A0A2S0MVH8_9RHOB</name>
<evidence type="ECO:0000256" key="3">
    <source>
        <dbReference type="SAM" id="SignalP"/>
    </source>
</evidence>
<dbReference type="InterPro" id="IPR050955">
    <property type="entry name" value="Plant_Biomass_Hydrol_Est"/>
</dbReference>
<evidence type="ECO:0000259" key="4">
    <source>
        <dbReference type="Pfam" id="PF02230"/>
    </source>
</evidence>
<dbReference type="SUPFAM" id="SSF53474">
    <property type="entry name" value="alpha/beta-Hydrolases"/>
    <property type="match status" value="1"/>
</dbReference>
<keyword evidence="6" id="KW-1185">Reference proteome</keyword>
<dbReference type="EMBL" id="CP027665">
    <property type="protein sequence ID" value="AVO39807.1"/>
    <property type="molecule type" value="Genomic_DNA"/>
</dbReference>
<dbReference type="InterPro" id="IPR029058">
    <property type="entry name" value="AB_hydrolase_fold"/>
</dbReference>
<evidence type="ECO:0000256" key="2">
    <source>
        <dbReference type="ARBA" id="ARBA00022801"/>
    </source>
</evidence>
<dbReference type="PANTHER" id="PTHR43037">
    <property type="entry name" value="UNNAMED PRODUCT-RELATED"/>
    <property type="match status" value="1"/>
</dbReference>
<reference evidence="6" key="1">
    <citation type="submission" date="2018-03" db="EMBL/GenBank/DDBJ databases">
        <title>Genomic analysis of the strain SH-1 isolated from shrimp intestine.</title>
        <authorList>
            <person name="Kim Y.-S."/>
            <person name="Kim S.-E."/>
            <person name="Kim K.-H."/>
        </authorList>
    </citation>
    <scope>NUCLEOTIDE SEQUENCE [LARGE SCALE GENOMIC DNA]</scope>
    <source>
        <strain evidence="6">SH-1</strain>
    </source>
</reference>
<gene>
    <name evidence="5" type="ORF">C6Y53_13500</name>
</gene>
<keyword evidence="2" id="KW-0378">Hydrolase</keyword>
<dbReference type="InterPro" id="IPR003140">
    <property type="entry name" value="PLipase/COase/thioEstase"/>
</dbReference>
<dbReference type="GO" id="GO:0016787">
    <property type="term" value="F:hydrolase activity"/>
    <property type="evidence" value="ECO:0007669"/>
    <property type="project" value="UniProtKB-KW"/>
</dbReference>
<dbReference type="KEGG" id="thas:C6Y53_13500"/>
<dbReference type="Pfam" id="PF02230">
    <property type="entry name" value="Abhydrolase_2"/>
    <property type="match status" value="1"/>
</dbReference>
<feature type="domain" description="Phospholipase/carboxylesterase/thioesterase" evidence="4">
    <location>
        <begin position="43"/>
        <end position="192"/>
    </location>
</feature>
<sequence length="277" mass="28814">MAALACAALLAAGVAGGAQAGCGARPDPCRIAGGEYHAALPPGGGPAPPVVLFLHGAGSTGAAVMRNDSLVKPVLERGYAVIAPTGSRRFGGGAGRSWNFYPGWDGRDEAAFLHATVADAAERMGTAPDRVLLAGFSAGGFMVTYLACSSPGAFAAFAPVSGGFWRPHPAGCAGPVRLFHTHGWRDTTVPLEGRFLGGGRYQQGDIMAGLEIWRRANGCADQRPDGFDETGIFLRRRWDSCDPGSALELALFPGGHMVPRGWADMVLDWFEGLPPPP</sequence>
<feature type="signal peptide" evidence="3">
    <location>
        <begin position="1"/>
        <end position="20"/>
    </location>
</feature>
<feature type="chain" id="PRO_5015695118" evidence="3">
    <location>
        <begin position="21"/>
        <end position="277"/>
    </location>
</feature>
<protein>
    <submittedName>
        <fullName evidence="5">Prolyl oligopeptidase family serine peptidase</fullName>
    </submittedName>
</protein>
<proteinExistence type="predicted"/>
<evidence type="ECO:0000256" key="1">
    <source>
        <dbReference type="ARBA" id="ARBA00022729"/>
    </source>
</evidence>
<dbReference type="PANTHER" id="PTHR43037:SF5">
    <property type="entry name" value="FERULOYL ESTERASE"/>
    <property type="match status" value="1"/>
</dbReference>
<accession>A0A2S0MVH8</accession>
<dbReference type="Gene3D" id="3.40.50.1820">
    <property type="entry name" value="alpha/beta hydrolase"/>
    <property type="match status" value="1"/>
</dbReference>
<dbReference type="AlphaFoldDB" id="A0A2S0MVH8"/>
<keyword evidence="1 3" id="KW-0732">Signal</keyword>
<dbReference type="Proteomes" id="UP000237655">
    <property type="component" value="Chromosome"/>
</dbReference>
<evidence type="ECO:0000313" key="6">
    <source>
        <dbReference type="Proteomes" id="UP000237655"/>
    </source>
</evidence>
<organism evidence="5 6">
    <name type="scientific">Pukyongiella litopenaei</name>
    <dbReference type="NCBI Taxonomy" id="2605946"/>
    <lineage>
        <taxon>Bacteria</taxon>
        <taxon>Pseudomonadati</taxon>
        <taxon>Pseudomonadota</taxon>
        <taxon>Alphaproteobacteria</taxon>
        <taxon>Rhodobacterales</taxon>
        <taxon>Paracoccaceae</taxon>
        <taxon>Pukyongiella</taxon>
    </lineage>
</organism>
<evidence type="ECO:0000313" key="5">
    <source>
        <dbReference type="EMBL" id="AVO39807.1"/>
    </source>
</evidence>